<dbReference type="VEuPathDB" id="FungiDB:MELLADRAFT_102298"/>
<organism evidence="3">
    <name type="scientific">Melampsora larici-populina (strain 98AG31 / pathotype 3-4-7)</name>
    <name type="common">Poplar leaf rust fungus</name>
    <dbReference type="NCBI Taxonomy" id="747676"/>
    <lineage>
        <taxon>Eukaryota</taxon>
        <taxon>Fungi</taxon>
        <taxon>Dikarya</taxon>
        <taxon>Basidiomycota</taxon>
        <taxon>Pucciniomycotina</taxon>
        <taxon>Pucciniomycetes</taxon>
        <taxon>Pucciniales</taxon>
        <taxon>Melampsoraceae</taxon>
        <taxon>Melampsora</taxon>
    </lineage>
</organism>
<keyword evidence="3" id="KW-1185">Reference proteome</keyword>
<evidence type="ECO:0000313" key="2">
    <source>
        <dbReference type="EMBL" id="EGG11374.1"/>
    </source>
</evidence>
<dbReference type="InParanoid" id="F4R7U3"/>
<feature type="region of interest" description="Disordered" evidence="1">
    <location>
        <begin position="121"/>
        <end position="142"/>
    </location>
</feature>
<dbReference type="GeneID" id="18921626"/>
<dbReference type="Proteomes" id="UP000001072">
    <property type="component" value="Unassembled WGS sequence"/>
</dbReference>
<dbReference type="EMBL" id="GL883092">
    <property type="protein sequence ID" value="EGG11374.1"/>
    <property type="molecule type" value="Genomic_DNA"/>
</dbReference>
<sequence length="142" mass="15826">MFLLTGRVNCPNGKAYCAQWGWCTTRYDLMLGAELVRVLTEHAAIGADAHPRNPSLAFVVDQRKIRIAIQSGPDQQRRLETFTNPTKNLQMQEITGSAGKLQMHGEGDCTWLYVSRNGVSSSQSSVKEPRNNSLNGDKIFTR</sequence>
<dbReference type="AlphaFoldDB" id="F4R7U3"/>
<dbReference type="RefSeq" id="XP_007405009.1">
    <property type="nucleotide sequence ID" value="XM_007404947.1"/>
</dbReference>
<dbReference type="HOGENOM" id="CLU_1816215_0_0_1"/>
<accession>F4R7U3</accession>
<evidence type="ECO:0000313" key="3">
    <source>
        <dbReference type="Proteomes" id="UP000001072"/>
    </source>
</evidence>
<dbReference type="KEGG" id="mlr:MELLADRAFT_102298"/>
<name>F4R7U3_MELLP</name>
<protein>
    <submittedName>
        <fullName evidence="2">Uncharacterized protein</fullName>
    </submittedName>
</protein>
<gene>
    <name evidence="2" type="ORF">MELLADRAFT_102298</name>
</gene>
<reference evidence="3" key="1">
    <citation type="journal article" date="2011" name="Proc. Natl. Acad. Sci. U.S.A.">
        <title>Obligate biotrophy features unraveled by the genomic analysis of rust fungi.</title>
        <authorList>
            <person name="Duplessis S."/>
            <person name="Cuomo C.A."/>
            <person name="Lin Y.-C."/>
            <person name="Aerts A."/>
            <person name="Tisserant E."/>
            <person name="Veneault-Fourrey C."/>
            <person name="Joly D.L."/>
            <person name="Hacquard S."/>
            <person name="Amselem J."/>
            <person name="Cantarel B.L."/>
            <person name="Chiu R."/>
            <person name="Coutinho P.M."/>
            <person name="Feau N."/>
            <person name="Field M."/>
            <person name="Frey P."/>
            <person name="Gelhaye E."/>
            <person name="Goldberg J."/>
            <person name="Grabherr M.G."/>
            <person name="Kodira C.D."/>
            <person name="Kohler A."/>
            <person name="Kuees U."/>
            <person name="Lindquist E.A."/>
            <person name="Lucas S.M."/>
            <person name="Mago R."/>
            <person name="Mauceli E."/>
            <person name="Morin E."/>
            <person name="Murat C."/>
            <person name="Pangilinan J.L."/>
            <person name="Park R."/>
            <person name="Pearson M."/>
            <person name="Quesneville H."/>
            <person name="Rouhier N."/>
            <person name="Sakthikumar S."/>
            <person name="Salamov A.A."/>
            <person name="Schmutz J."/>
            <person name="Selles B."/>
            <person name="Shapiro H."/>
            <person name="Tanguay P."/>
            <person name="Tuskan G.A."/>
            <person name="Henrissat B."/>
            <person name="Van de Peer Y."/>
            <person name="Rouze P."/>
            <person name="Ellis J.G."/>
            <person name="Dodds P.N."/>
            <person name="Schein J.E."/>
            <person name="Zhong S."/>
            <person name="Hamelin R.C."/>
            <person name="Grigoriev I.V."/>
            <person name="Szabo L.J."/>
            <person name="Martin F."/>
        </authorList>
    </citation>
    <scope>NUCLEOTIDE SEQUENCE [LARGE SCALE GENOMIC DNA]</scope>
    <source>
        <strain evidence="3">98AG31 / pathotype 3-4-7</strain>
    </source>
</reference>
<proteinExistence type="predicted"/>
<evidence type="ECO:0000256" key="1">
    <source>
        <dbReference type="SAM" id="MobiDB-lite"/>
    </source>
</evidence>